<dbReference type="EMBL" id="JANAWD010000199">
    <property type="protein sequence ID" value="KAJ3484174.1"/>
    <property type="molecule type" value="Genomic_DNA"/>
</dbReference>
<accession>A0AAD5V728</accession>
<evidence type="ECO:0000256" key="1">
    <source>
        <dbReference type="SAM" id="Coils"/>
    </source>
</evidence>
<feature type="region of interest" description="Disordered" evidence="2">
    <location>
        <begin position="108"/>
        <end position="141"/>
    </location>
</feature>
<comment type="caution">
    <text evidence="3">The sequence shown here is derived from an EMBL/GenBank/DDBJ whole genome shotgun (WGS) entry which is preliminary data.</text>
</comment>
<dbReference type="AlphaFoldDB" id="A0AAD5V728"/>
<keyword evidence="1" id="KW-0175">Coiled coil</keyword>
<keyword evidence="4" id="KW-1185">Reference proteome</keyword>
<evidence type="ECO:0000313" key="4">
    <source>
        <dbReference type="Proteomes" id="UP001212997"/>
    </source>
</evidence>
<feature type="coiled-coil region" evidence="1">
    <location>
        <begin position="23"/>
        <end position="50"/>
    </location>
</feature>
<reference evidence="3" key="1">
    <citation type="submission" date="2022-07" db="EMBL/GenBank/DDBJ databases">
        <title>Genome Sequence of Physisporinus lineatus.</title>
        <authorList>
            <person name="Buettner E."/>
        </authorList>
    </citation>
    <scope>NUCLEOTIDE SEQUENCE</scope>
    <source>
        <strain evidence="3">VT162</strain>
    </source>
</reference>
<organism evidence="3 4">
    <name type="scientific">Meripilus lineatus</name>
    <dbReference type="NCBI Taxonomy" id="2056292"/>
    <lineage>
        <taxon>Eukaryota</taxon>
        <taxon>Fungi</taxon>
        <taxon>Dikarya</taxon>
        <taxon>Basidiomycota</taxon>
        <taxon>Agaricomycotina</taxon>
        <taxon>Agaricomycetes</taxon>
        <taxon>Polyporales</taxon>
        <taxon>Meripilaceae</taxon>
        <taxon>Meripilus</taxon>
    </lineage>
</organism>
<sequence>MELKAKDDAIGAREREQAASWLAQETRDRLETVEDDLDETCAEFAELKTTLENDQSACCTLQQFAGIKARQPQSIIDVLRAECSITCDKRDKKGKECDKWHQQFATTTHGLKRDSGQRTQITETRTQLARKQKGSDEVHNE</sequence>
<protein>
    <submittedName>
        <fullName evidence="3">Uncharacterized protein</fullName>
    </submittedName>
</protein>
<gene>
    <name evidence="3" type="ORF">NLI96_g5821</name>
</gene>
<feature type="compositionally biased region" description="Polar residues" evidence="2">
    <location>
        <begin position="117"/>
        <end position="129"/>
    </location>
</feature>
<evidence type="ECO:0000313" key="3">
    <source>
        <dbReference type="EMBL" id="KAJ3484174.1"/>
    </source>
</evidence>
<name>A0AAD5V728_9APHY</name>
<evidence type="ECO:0000256" key="2">
    <source>
        <dbReference type="SAM" id="MobiDB-lite"/>
    </source>
</evidence>
<dbReference type="Proteomes" id="UP001212997">
    <property type="component" value="Unassembled WGS sequence"/>
</dbReference>
<proteinExistence type="predicted"/>